<evidence type="ECO:0000313" key="3">
    <source>
        <dbReference type="EMBL" id="PTK59259.1"/>
    </source>
</evidence>
<keyword evidence="4" id="KW-0560">Oxidoreductase</keyword>
<dbReference type="Gene3D" id="3.50.50.60">
    <property type="entry name" value="FAD/NAD(P)-binding domain"/>
    <property type="match status" value="2"/>
</dbReference>
<dbReference type="SUPFAM" id="SSF51905">
    <property type="entry name" value="FAD/NAD(P)-binding domain"/>
    <property type="match status" value="1"/>
</dbReference>
<accession>A0A2T4SB34</accession>
<dbReference type="Pfam" id="PF13450">
    <property type="entry name" value="NAD_binding_8"/>
    <property type="match status" value="1"/>
</dbReference>
<name>A0A2T4SB34_9STAP</name>
<dbReference type="RefSeq" id="WP_103373065.1">
    <property type="nucleotide sequence ID" value="NZ_BMCF01000007.1"/>
</dbReference>
<dbReference type="InterPro" id="IPR036188">
    <property type="entry name" value="FAD/NAD-bd_sf"/>
</dbReference>
<dbReference type="Proteomes" id="UP000254412">
    <property type="component" value="Unassembled WGS sequence"/>
</dbReference>
<dbReference type="EMBL" id="PZHR01000025">
    <property type="protein sequence ID" value="PTK59259.1"/>
    <property type="molecule type" value="Genomic_DNA"/>
</dbReference>
<dbReference type="OrthoDB" id="56323at2"/>
<proteinExistence type="inferred from homology"/>
<dbReference type="InterPro" id="IPR050703">
    <property type="entry name" value="Flavin_MAO"/>
</dbReference>
<comment type="similarity">
    <text evidence="1">Belongs to the flavin monoamine oxidase family.</text>
</comment>
<dbReference type="InterPro" id="IPR002937">
    <property type="entry name" value="Amino_oxidase"/>
</dbReference>
<evidence type="ECO:0000313" key="5">
    <source>
        <dbReference type="Proteomes" id="UP000240400"/>
    </source>
</evidence>
<feature type="domain" description="Amine oxidase" evidence="2">
    <location>
        <begin position="102"/>
        <end position="355"/>
    </location>
</feature>
<gene>
    <name evidence="4" type="primary">puo</name>
    <name evidence="3" type="ORF">BUZ61_06265</name>
    <name evidence="4" type="ORF">NCTC13834_00199</name>
</gene>
<organism evidence="3 5">
    <name type="scientific">Staphylococcus nepalensis</name>
    <dbReference type="NCBI Taxonomy" id="214473"/>
    <lineage>
        <taxon>Bacteria</taxon>
        <taxon>Bacillati</taxon>
        <taxon>Bacillota</taxon>
        <taxon>Bacilli</taxon>
        <taxon>Bacillales</taxon>
        <taxon>Staphylococcaceae</taxon>
        <taxon>Staphylococcus</taxon>
    </lineage>
</organism>
<dbReference type="Proteomes" id="UP000240400">
    <property type="component" value="Unassembled WGS sequence"/>
</dbReference>
<dbReference type="AlphaFoldDB" id="A0A2T4SB34"/>
<protein>
    <submittedName>
        <fullName evidence="3">Amine oxidase</fullName>
    </submittedName>
    <submittedName>
        <fullName evidence="4">Putrescine oxidase</fullName>
        <ecNumber evidence="4">1.4.3.10</ecNumber>
    </submittedName>
</protein>
<evidence type="ECO:0000313" key="6">
    <source>
        <dbReference type="Proteomes" id="UP000254412"/>
    </source>
</evidence>
<evidence type="ECO:0000256" key="1">
    <source>
        <dbReference type="ARBA" id="ARBA00005995"/>
    </source>
</evidence>
<dbReference type="SUPFAM" id="SSF54373">
    <property type="entry name" value="FAD-linked reductases, C-terminal domain"/>
    <property type="match status" value="1"/>
</dbReference>
<sequence length="364" mass="40687">MPLQVLIIGGGVAGLRIGTLLSENNISFKIVESRERLGGRVLTKHDNTEDYFDLGPTWYWPDTEKHIESLLNTYNLSTIEQYNEGDSLLELSQNQLPKRIAASNVNNRSKRIVGGVNALVTALNNHISDDHIILNHKVESIYQENQSSYSVVTLNQYSQTHETFHADIVVLTVPPRLVLNSIDFRPPLPEPLQMDLLNKPTWMGAQAKIVVTYQYPFWRDENLSGNVVSWAGPLREIYDATTSSGKAALFGFFSLPPAERNSKSEVSIKEEVIQQLTKLFGSQAQAYEQILYKDWSQDGHTVTEGDKLNIESFPSYGPPPKYFSNMLFAGTEYDAVHGGHIEGALSSANQISQEIRNIVSSSSK</sequence>
<dbReference type="Pfam" id="PF01593">
    <property type="entry name" value="Amino_oxidase"/>
    <property type="match status" value="1"/>
</dbReference>
<dbReference type="EC" id="1.4.3.10" evidence="4"/>
<dbReference type="PANTHER" id="PTHR43563">
    <property type="entry name" value="AMINE OXIDASE"/>
    <property type="match status" value="1"/>
</dbReference>
<reference evidence="3 5" key="1">
    <citation type="journal article" date="2016" name="Front. Microbiol.">
        <title>Comprehensive Phylogenetic Analysis of Bovine Non-aureus Staphylococci Species Based on Whole-Genome Sequencing.</title>
        <authorList>
            <person name="Naushad S."/>
            <person name="Barkema H.W."/>
            <person name="Luby C."/>
            <person name="Condas L.A."/>
            <person name="Nobrega D.B."/>
            <person name="Carson D.A."/>
            <person name="De Buck J."/>
        </authorList>
    </citation>
    <scope>NUCLEOTIDE SEQUENCE [LARGE SCALE GENOMIC DNA]</scope>
    <source>
        <strain evidence="3 5">SNUC 4337</strain>
    </source>
</reference>
<reference evidence="3" key="2">
    <citation type="submission" date="2018-03" db="EMBL/GenBank/DDBJ databases">
        <authorList>
            <person name="Keele B.F."/>
        </authorList>
    </citation>
    <scope>NUCLEOTIDE SEQUENCE</scope>
    <source>
        <strain evidence="3">SNUC 4337</strain>
    </source>
</reference>
<dbReference type="GO" id="GO:0050232">
    <property type="term" value="F:putrescine oxidase activity"/>
    <property type="evidence" value="ECO:0007669"/>
    <property type="project" value="UniProtKB-EC"/>
</dbReference>
<dbReference type="EMBL" id="UHDS01000001">
    <property type="protein sequence ID" value="SUM53916.1"/>
    <property type="molecule type" value="Genomic_DNA"/>
</dbReference>
<evidence type="ECO:0000259" key="2">
    <source>
        <dbReference type="Pfam" id="PF01593"/>
    </source>
</evidence>
<reference evidence="4 6" key="3">
    <citation type="submission" date="2018-06" db="EMBL/GenBank/DDBJ databases">
        <authorList>
            <consortium name="Pathogen Informatics"/>
            <person name="Doyle S."/>
        </authorList>
    </citation>
    <scope>NUCLEOTIDE SEQUENCE [LARGE SCALE GENOMIC DNA]</scope>
    <source>
        <strain evidence="4 6">NCTC13834</strain>
    </source>
</reference>
<evidence type="ECO:0000313" key="4">
    <source>
        <dbReference type="EMBL" id="SUM53916.1"/>
    </source>
</evidence>
<dbReference type="PANTHER" id="PTHR43563:SF1">
    <property type="entry name" value="AMINE OXIDASE [FLAVIN-CONTAINING] B"/>
    <property type="match status" value="1"/>
</dbReference>